<dbReference type="PROSITE" id="PS50883">
    <property type="entry name" value="EAL"/>
    <property type="match status" value="1"/>
</dbReference>
<dbReference type="AlphaFoldDB" id="A0A940N1D6"/>
<evidence type="ECO:0000313" key="2">
    <source>
        <dbReference type="EMBL" id="MBP0493460.1"/>
    </source>
</evidence>
<dbReference type="Proteomes" id="UP000677537">
    <property type="component" value="Unassembled WGS sequence"/>
</dbReference>
<proteinExistence type="predicted"/>
<dbReference type="RefSeq" id="WP_209373798.1">
    <property type="nucleotide sequence ID" value="NZ_JAGIZA010000006.1"/>
</dbReference>
<dbReference type="GO" id="GO:0071111">
    <property type="term" value="F:cyclic-guanylate-specific phosphodiesterase activity"/>
    <property type="evidence" value="ECO:0007669"/>
    <property type="project" value="InterPro"/>
</dbReference>
<dbReference type="PANTHER" id="PTHR33121:SF79">
    <property type="entry name" value="CYCLIC DI-GMP PHOSPHODIESTERASE PDED-RELATED"/>
    <property type="match status" value="1"/>
</dbReference>
<name>A0A940N1D6_9PROT</name>
<comment type="caution">
    <text evidence="2">The sequence shown here is derived from an EMBL/GenBank/DDBJ whole genome shotgun (WGS) entry which is preliminary data.</text>
</comment>
<dbReference type="InterPro" id="IPR001633">
    <property type="entry name" value="EAL_dom"/>
</dbReference>
<dbReference type="InterPro" id="IPR050706">
    <property type="entry name" value="Cyclic-di-GMP_PDE-like"/>
</dbReference>
<dbReference type="CDD" id="cd01948">
    <property type="entry name" value="EAL"/>
    <property type="match status" value="1"/>
</dbReference>
<dbReference type="PANTHER" id="PTHR33121">
    <property type="entry name" value="CYCLIC DI-GMP PHOSPHODIESTERASE PDEF"/>
    <property type="match status" value="1"/>
</dbReference>
<keyword evidence="3" id="KW-1185">Reference proteome</keyword>
<gene>
    <name evidence="2" type="ORF">J5Y10_11800</name>
</gene>
<protein>
    <submittedName>
        <fullName evidence="2">EAL domain-containing protein</fullName>
    </submittedName>
</protein>
<reference evidence="2" key="1">
    <citation type="submission" date="2021-03" db="EMBL/GenBank/DDBJ databases">
        <authorList>
            <person name="So Y."/>
        </authorList>
    </citation>
    <scope>NUCLEOTIDE SEQUENCE</scope>
    <source>
        <strain evidence="2">SG15</strain>
    </source>
</reference>
<feature type="domain" description="EAL" evidence="1">
    <location>
        <begin position="129"/>
        <end position="383"/>
    </location>
</feature>
<evidence type="ECO:0000313" key="3">
    <source>
        <dbReference type="Proteomes" id="UP000677537"/>
    </source>
</evidence>
<dbReference type="Pfam" id="PF00563">
    <property type="entry name" value="EAL"/>
    <property type="match status" value="1"/>
</dbReference>
<dbReference type="SMART" id="SM00052">
    <property type="entry name" value="EAL"/>
    <property type="match status" value="1"/>
</dbReference>
<dbReference type="InterPro" id="IPR035919">
    <property type="entry name" value="EAL_sf"/>
</dbReference>
<dbReference type="SUPFAM" id="SSF141868">
    <property type="entry name" value="EAL domain-like"/>
    <property type="match status" value="1"/>
</dbReference>
<dbReference type="EMBL" id="JAGIZA010000006">
    <property type="protein sequence ID" value="MBP0493460.1"/>
    <property type="molecule type" value="Genomic_DNA"/>
</dbReference>
<sequence length="401" mass="43417">MPFEATHGDSIPLRRAAARPDPGGELLAVLRSPALMALVQETLHRIGADPARPVAPEEATARLVGPGRPPMGLLCEAQPEERGWGALHAAAQDPFSPTRVLLLDSALAGNVAALTAALRRITGRSDPSEADEVAALRRGLAEGEVAMRYQPIVRIADRRPVGLEGLVRWLRPDGRRAIPLGPDAFIPMAERHGLALAVARAVGRMATQDLRILRPQIALPVSINLPLEVLQRPDTVPWLGRLCRESGLRPSMLGIELTETTPVHDVPLLRRAVLRLRQAGHDLWVDDMSLEERRDTLLRFPFTGIKLDRFLVSEAPHNRRSRAELERLVGLAHARGMLVTAEGISSPALWQAMARAGVDRAQGFAVGRPLPAAAIPAWIAAWRGAGQPRWPSDGTRSGGTA</sequence>
<organism evidence="2 3">
    <name type="scientific">Roseomonas indoligenes</name>
    <dbReference type="NCBI Taxonomy" id="2820811"/>
    <lineage>
        <taxon>Bacteria</taxon>
        <taxon>Pseudomonadati</taxon>
        <taxon>Pseudomonadota</taxon>
        <taxon>Alphaproteobacteria</taxon>
        <taxon>Acetobacterales</taxon>
        <taxon>Roseomonadaceae</taxon>
        <taxon>Roseomonas</taxon>
    </lineage>
</organism>
<evidence type="ECO:0000259" key="1">
    <source>
        <dbReference type="PROSITE" id="PS50883"/>
    </source>
</evidence>
<accession>A0A940N1D6</accession>
<dbReference type="Gene3D" id="3.20.20.450">
    <property type="entry name" value="EAL domain"/>
    <property type="match status" value="1"/>
</dbReference>